<keyword evidence="1" id="KW-0175">Coiled coil</keyword>
<dbReference type="InterPro" id="IPR006641">
    <property type="entry name" value="YqgF/RNaseH-like_dom"/>
</dbReference>
<feature type="domain" description="S1 motif" evidence="2">
    <location>
        <begin position="648"/>
        <end position="717"/>
    </location>
</feature>
<dbReference type="EMBL" id="AWQQ01000091">
    <property type="protein sequence ID" value="PHJ37436.1"/>
    <property type="molecule type" value="Genomic_DNA"/>
</dbReference>
<dbReference type="GO" id="GO:0005737">
    <property type="term" value="C:cytoplasm"/>
    <property type="evidence" value="ECO:0007669"/>
    <property type="project" value="UniProtKB-ARBA"/>
</dbReference>
<proteinExistence type="predicted"/>
<evidence type="ECO:0000313" key="3">
    <source>
        <dbReference type="EMBL" id="PHJ37436.1"/>
    </source>
</evidence>
<dbReference type="InterPro" id="IPR003029">
    <property type="entry name" value="S1_domain"/>
</dbReference>
<dbReference type="AlphaFoldDB" id="A0A2C6MDR5"/>
<dbReference type="InterPro" id="IPR050437">
    <property type="entry name" value="Ribos_protein_bS1-like"/>
</dbReference>
<feature type="coiled-coil region" evidence="1">
    <location>
        <begin position="54"/>
        <end position="81"/>
    </location>
</feature>
<dbReference type="FunFam" id="1.10.150.310:FF:000001">
    <property type="entry name" value="RNA-binding transcriptional accessory protein"/>
    <property type="match status" value="1"/>
</dbReference>
<dbReference type="SMART" id="SM00732">
    <property type="entry name" value="YqgFc"/>
    <property type="match status" value="1"/>
</dbReference>
<dbReference type="InterPro" id="IPR041692">
    <property type="entry name" value="HHH_9"/>
</dbReference>
<gene>
    <name evidence="3" type="ORF">P378_16170</name>
</gene>
<dbReference type="GO" id="GO:0006412">
    <property type="term" value="P:translation"/>
    <property type="evidence" value="ECO:0007669"/>
    <property type="project" value="TreeGrafter"/>
</dbReference>
<dbReference type="SUPFAM" id="SSF53098">
    <property type="entry name" value="Ribonuclease H-like"/>
    <property type="match status" value="1"/>
</dbReference>
<dbReference type="Pfam" id="PF17674">
    <property type="entry name" value="HHH_9"/>
    <property type="match status" value="1"/>
</dbReference>
<dbReference type="FunFam" id="3.30.420.140:FF:000001">
    <property type="entry name" value="RNA-binding transcriptional accessory protein"/>
    <property type="match status" value="1"/>
</dbReference>
<dbReference type="SMART" id="SM00316">
    <property type="entry name" value="S1"/>
    <property type="match status" value="1"/>
</dbReference>
<evidence type="ECO:0000313" key="4">
    <source>
        <dbReference type="Proteomes" id="UP000222564"/>
    </source>
</evidence>
<dbReference type="Gene3D" id="2.40.50.140">
    <property type="entry name" value="Nucleic acid-binding proteins"/>
    <property type="match status" value="1"/>
</dbReference>
<dbReference type="FunFam" id="2.40.50.140:FF:000051">
    <property type="entry name" value="RNA-binding transcriptional accessory protein"/>
    <property type="match status" value="1"/>
</dbReference>
<dbReference type="InterPro" id="IPR023323">
    <property type="entry name" value="Tex-like_dom_sf"/>
</dbReference>
<dbReference type="RefSeq" id="WP_180261118.1">
    <property type="nucleotide sequence ID" value="NZ_AWQQ01000091.1"/>
</dbReference>
<dbReference type="PROSITE" id="PS50126">
    <property type="entry name" value="S1"/>
    <property type="match status" value="1"/>
</dbReference>
<dbReference type="SUPFAM" id="SSF158832">
    <property type="entry name" value="Tex N-terminal region-like"/>
    <property type="match status" value="1"/>
</dbReference>
<accession>A0A2C6MDR5</accession>
<comment type="caution">
    <text evidence="3">The sequence shown here is derived from an EMBL/GenBank/DDBJ whole genome shotgun (WGS) entry which is preliminary data.</text>
</comment>
<organism evidence="3 4">
    <name type="scientific">Desulforamulus profundi</name>
    <dbReference type="NCBI Taxonomy" id="1383067"/>
    <lineage>
        <taxon>Bacteria</taxon>
        <taxon>Bacillati</taxon>
        <taxon>Bacillota</taxon>
        <taxon>Clostridia</taxon>
        <taxon>Eubacteriales</taxon>
        <taxon>Peptococcaceae</taxon>
        <taxon>Desulforamulus</taxon>
    </lineage>
</organism>
<dbReference type="Gene3D" id="1.10.150.310">
    <property type="entry name" value="Tex RuvX-like domain-like"/>
    <property type="match status" value="1"/>
</dbReference>
<dbReference type="PANTHER" id="PTHR10724:SF10">
    <property type="entry name" value="S1 RNA-BINDING DOMAIN-CONTAINING PROTEIN 1"/>
    <property type="match status" value="1"/>
</dbReference>
<dbReference type="InterPro" id="IPR055179">
    <property type="entry name" value="Tex-like_central_region"/>
</dbReference>
<reference evidence="3 4" key="1">
    <citation type="submission" date="2013-09" db="EMBL/GenBank/DDBJ databases">
        <title>Biodegradation of hydrocarbons in the deep terrestrial subsurface : characterization of a microbial consortium composed of two Desulfotomaculum species originating from a deep geological formation.</title>
        <authorList>
            <person name="Aullo T."/>
            <person name="Berlendis S."/>
            <person name="Lascourreges J.-F."/>
            <person name="Dessort D."/>
            <person name="Saint-Laurent S."/>
            <person name="Schraauwers B."/>
            <person name="Mas J."/>
            <person name="Magot M."/>
            <person name="Ranchou-Peyruse A."/>
        </authorList>
    </citation>
    <scope>NUCLEOTIDE SEQUENCE [LARGE SCALE GENOMIC DNA]</scope>
    <source>
        <strain evidence="3 4">Bs107</strain>
    </source>
</reference>
<dbReference type="Gene3D" id="1.10.10.650">
    <property type="entry name" value="RuvA domain 2-like"/>
    <property type="match status" value="1"/>
</dbReference>
<evidence type="ECO:0000259" key="2">
    <source>
        <dbReference type="PROSITE" id="PS50126"/>
    </source>
</evidence>
<dbReference type="PANTHER" id="PTHR10724">
    <property type="entry name" value="30S RIBOSOMAL PROTEIN S1"/>
    <property type="match status" value="1"/>
</dbReference>
<dbReference type="FunFam" id="1.10.10.650:FF:000001">
    <property type="entry name" value="S1 RNA-binding domain 1"/>
    <property type="match status" value="1"/>
</dbReference>
<dbReference type="InterPro" id="IPR012337">
    <property type="entry name" value="RNaseH-like_sf"/>
</dbReference>
<dbReference type="Proteomes" id="UP000222564">
    <property type="component" value="Unassembled WGS sequence"/>
</dbReference>
<dbReference type="Pfam" id="PF00575">
    <property type="entry name" value="S1"/>
    <property type="match status" value="1"/>
</dbReference>
<dbReference type="InterPro" id="IPR018974">
    <property type="entry name" value="Tex-like_N"/>
</dbReference>
<dbReference type="InterPro" id="IPR010994">
    <property type="entry name" value="RuvA_2-like"/>
</dbReference>
<name>A0A2C6MDR5_9FIRM</name>
<dbReference type="SUPFAM" id="SSF50249">
    <property type="entry name" value="Nucleic acid-binding proteins"/>
    <property type="match status" value="1"/>
</dbReference>
<dbReference type="Gene3D" id="1.10.3500.10">
    <property type="entry name" value="Tex N-terminal region-like"/>
    <property type="match status" value="1"/>
</dbReference>
<dbReference type="InterPro" id="IPR037027">
    <property type="entry name" value="YqgF/RNaseH-like_dom_sf"/>
</dbReference>
<evidence type="ECO:0000256" key="1">
    <source>
        <dbReference type="SAM" id="Coils"/>
    </source>
</evidence>
<dbReference type="InterPro" id="IPR032639">
    <property type="entry name" value="Tex_YqgF"/>
</dbReference>
<sequence>MDNEINLYRQIAGELAVKERQVEQTAKLLDDGNTIPFIARYRKEMTGELDEVQIRKISERLTSLRNLVKRKEEVIHSIEEQGKLTEELKEKILAAETVTAVEDLYRPYRPKRKTRASVARERGLAPLAQWLFEAPAGANPLQEAARFINPEAGVATGEDALQGAMDIIAEMVSDDPETRGWVREFTFQRGELVCEVKNQEADQRGVYRMYYQHREPVKLAPPHRILAINRGEKEEILKVKIEAPEQPILDRMNRRWMPAQSGAADILQGAVQDGYRRLLAPAVERDIRSQLTEVAEEQAIHVFSKNLRQLLLQPPVKGKNVLGIDPAYRTGCKWAVVDATGKLLEVGVVYPTPPQNKVEEARQEINRLVNQYKTTIIAIGNGTASRETEQFVAALIQDQGWREVRYIIVNEAGASVYSASELAASEFPGLDVAQRSAASIARRLQDPLAELVKIEPRSIGVGQYQHDVAPKRLEESLKGVVESAVNLVGVDLNTASTSLLSYVSGINAAVAKNIVQYREENGKFAERIQLKKVPRLGPKAFEQSVGFLRILDGHNSLDKTGIHPESYPVVKKLLKEIGSAESDIGSEEMKTKLKQVNLEEMAARLETGVPTLRDIVDGLLRPGRDPREDLPGPLFRSDILKIEDLQPGMELKGTVRNVVDFGVFVDVGLKNDGLVHRSELSDRRFRHPLDIVSVGDVVLVRVLAVDIERGRVSLTMKEKN</sequence>
<dbReference type="GO" id="GO:0006139">
    <property type="term" value="P:nucleobase-containing compound metabolic process"/>
    <property type="evidence" value="ECO:0007669"/>
    <property type="project" value="InterPro"/>
</dbReference>
<dbReference type="Gene3D" id="3.30.420.140">
    <property type="entry name" value="YqgF/RNase H-like domain"/>
    <property type="match status" value="1"/>
</dbReference>
<dbReference type="Pfam" id="PF16921">
    <property type="entry name" value="Tex_YqgF"/>
    <property type="match status" value="1"/>
</dbReference>
<dbReference type="InterPro" id="IPR023319">
    <property type="entry name" value="Tex-like_HTH_dom_sf"/>
</dbReference>
<dbReference type="InterPro" id="IPR012340">
    <property type="entry name" value="NA-bd_OB-fold"/>
</dbReference>
<dbReference type="Pfam" id="PF12836">
    <property type="entry name" value="HHH_3"/>
    <property type="match status" value="1"/>
</dbReference>
<keyword evidence="4" id="KW-1185">Reference proteome</keyword>
<dbReference type="SUPFAM" id="SSF47781">
    <property type="entry name" value="RuvA domain 2-like"/>
    <property type="match status" value="2"/>
</dbReference>
<dbReference type="Pfam" id="PF09371">
    <property type="entry name" value="Tex_N"/>
    <property type="match status" value="1"/>
</dbReference>
<dbReference type="GO" id="GO:0003735">
    <property type="term" value="F:structural constituent of ribosome"/>
    <property type="evidence" value="ECO:0007669"/>
    <property type="project" value="TreeGrafter"/>
</dbReference>
<dbReference type="Pfam" id="PF22706">
    <property type="entry name" value="Tex_central_region"/>
    <property type="match status" value="1"/>
</dbReference>
<protein>
    <recommendedName>
        <fullName evidence="2">S1 motif domain-containing protein</fullName>
    </recommendedName>
</protein>
<dbReference type="GO" id="GO:0003729">
    <property type="term" value="F:mRNA binding"/>
    <property type="evidence" value="ECO:0007669"/>
    <property type="project" value="UniProtKB-ARBA"/>
</dbReference>